<organism evidence="1 2">
    <name type="scientific">Portunus trituberculatus</name>
    <name type="common">Swimming crab</name>
    <name type="synonym">Neptunus trituberculatus</name>
    <dbReference type="NCBI Taxonomy" id="210409"/>
    <lineage>
        <taxon>Eukaryota</taxon>
        <taxon>Metazoa</taxon>
        <taxon>Ecdysozoa</taxon>
        <taxon>Arthropoda</taxon>
        <taxon>Crustacea</taxon>
        <taxon>Multicrustacea</taxon>
        <taxon>Malacostraca</taxon>
        <taxon>Eumalacostraca</taxon>
        <taxon>Eucarida</taxon>
        <taxon>Decapoda</taxon>
        <taxon>Pleocyemata</taxon>
        <taxon>Brachyura</taxon>
        <taxon>Eubrachyura</taxon>
        <taxon>Portunoidea</taxon>
        <taxon>Portunidae</taxon>
        <taxon>Portuninae</taxon>
        <taxon>Portunus</taxon>
    </lineage>
</organism>
<gene>
    <name evidence="1" type="ORF">E2C01_003823</name>
</gene>
<keyword evidence="2" id="KW-1185">Reference proteome</keyword>
<dbReference type="Proteomes" id="UP000324222">
    <property type="component" value="Unassembled WGS sequence"/>
</dbReference>
<accession>A0A5B7CPN7</accession>
<protein>
    <submittedName>
        <fullName evidence="1">Uncharacterized protein</fullName>
    </submittedName>
</protein>
<sequence length="84" mass="9740">MSLPQLHFLAASTLHNYRTSSQVKSALRYTAYTSHRLQQLVDSKASYDFYSSWSFTRCESAKLWLHQQEHLLYDSATSLSCFQA</sequence>
<proteinExistence type="predicted"/>
<evidence type="ECO:0000313" key="1">
    <source>
        <dbReference type="EMBL" id="MPC11165.1"/>
    </source>
</evidence>
<evidence type="ECO:0000313" key="2">
    <source>
        <dbReference type="Proteomes" id="UP000324222"/>
    </source>
</evidence>
<dbReference type="AlphaFoldDB" id="A0A5B7CPN7"/>
<name>A0A5B7CPN7_PORTR</name>
<comment type="caution">
    <text evidence="1">The sequence shown here is derived from an EMBL/GenBank/DDBJ whole genome shotgun (WGS) entry which is preliminary data.</text>
</comment>
<reference evidence="1 2" key="1">
    <citation type="submission" date="2019-05" db="EMBL/GenBank/DDBJ databases">
        <title>Another draft genome of Portunus trituberculatus and its Hox gene families provides insights of decapod evolution.</title>
        <authorList>
            <person name="Jeong J.-H."/>
            <person name="Song I."/>
            <person name="Kim S."/>
            <person name="Choi T."/>
            <person name="Kim D."/>
            <person name="Ryu S."/>
            <person name="Kim W."/>
        </authorList>
    </citation>
    <scope>NUCLEOTIDE SEQUENCE [LARGE SCALE GENOMIC DNA]</scope>
    <source>
        <tissue evidence="1">Muscle</tissue>
    </source>
</reference>
<dbReference type="EMBL" id="VSRR010000148">
    <property type="protein sequence ID" value="MPC11165.1"/>
    <property type="molecule type" value="Genomic_DNA"/>
</dbReference>